<reference evidence="1" key="1">
    <citation type="submission" date="2020-08" db="EMBL/GenBank/DDBJ databases">
        <title>Multicomponent nature underlies the extraordinary mechanical properties of spider dragline silk.</title>
        <authorList>
            <person name="Kono N."/>
            <person name="Nakamura H."/>
            <person name="Mori M."/>
            <person name="Yoshida Y."/>
            <person name="Ohtoshi R."/>
            <person name="Malay A.D."/>
            <person name="Moran D.A.P."/>
            <person name="Tomita M."/>
            <person name="Numata K."/>
            <person name="Arakawa K."/>
        </authorList>
    </citation>
    <scope>NUCLEOTIDE SEQUENCE</scope>
</reference>
<dbReference type="AlphaFoldDB" id="A0A8X6UDV6"/>
<evidence type="ECO:0000313" key="1">
    <source>
        <dbReference type="EMBL" id="GFU08830.1"/>
    </source>
</evidence>
<name>A0A8X6UDV6_NEPPI</name>
<gene>
    <name evidence="1" type="ORF">NPIL_478211</name>
</gene>
<proteinExistence type="predicted"/>
<sequence length="99" mass="11381">MSYHTAERNSTSVLWSMNYLCSEASDHRTAGVDDETDFAVQLITSSLPSPQKDTDKRNLRTGKTRNVELLFVLVVKEKSRFFIMFYSNCAGWVNIPHYI</sequence>
<comment type="caution">
    <text evidence="1">The sequence shown here is derived from an EMBL/GenBank/DDBJ whole genome shotgun (WGS) entry which is preliminary data.</text>
</comment>
<evidence type="ECO:0000313" key="2">
    <source>
        <dbReference type="Proteomes" id="UP000887013"/>
    </source>
</evidence>
<dbReference type="EMBL" id="BMAW01124638">
    <property type="protein sequence ID" value="GFU08830.1"/>
    <property type="molecule type" value="Genomic_DNA"/>
</dbReference>
<protein>
    <submittedName>
        <fullName evidence="1">Uncharacterized protein</fullName>
    </submittedName>
</protein>
<accession>A0A8X6UDV6</accession>
<dbReference type="Proteomes" id="UP000887013">
    <property type="component" value="Unassembled WGS sequence"/>
</dbReference>
<keyword evidence="2" id="KW-1185">Reference proteome</keyword>
<organism evidence="1 2">
    <name type="scientific">Nephila pilipes</name>
    <name type="common">Giant wood spider</name>
    <name type="synonym">Nephila maculata</name>
    <dbReference type="NCBI Taxonomy" id="299642"/>
    <lineage>
        <taxon>Eukaryota</taxon>
        <taxon>Metazoa</taxon>
        <taxon>Ecdysozoa</taxon>
        <taxon>Arthropoda</taxon>
        <taxon>Chelicerata</taxon>
        <taxon>Arachnida</taxon>
        <taxon>Araneae</taxon>
        <taxon>Araneomorphae</taxon>
        <taxon>Entelegynae</taxon>
        <taxon>Araneoidea</taxon>
        <taxon>Nephilidae</taxon>
        <taxon>Nephila</taxon>
    </lineage>
</organism>